<feature type="domain" description="Chorismate-utilising enzyme C-terminal" evidence="6">
    <location>
        <begin position="123"/>
        <end position="385"/>
    </location>
</feature>
<comment type="similarity">
    <text evidence="2">Belongs to the isochorismate synthase family.</text>
</comment>
<name>A0ABW2QTY7_9NEIS</name>
<comment type="catalytic activity">
    <reaction evidence="1">
        <text>chorismate = isochorismate</text>
        <dbReference type="Rhea" id="RHEA:18985"/>
        <dbReference type="ChEBI" id="CHEBI:29748"/>
        <dbReference type="ChEBI" id="CHEBI:29780"/>
        <dbReference type="EC" id="5.4.4.2"/>
    </reaction>
</comment>
<evidence type="ECO:0000256" key="1">
    <source>
        <dbReference type="ARBA" id="ARBA00000799"/>
    </source>
</evidence>
<dbReference type="PANTHER" id="PTHR42839:SF2">
    <property type="entry name" value="ISOCHORISMATE SYNTHASE ENTC"/>
    <property type="match status" value="1"/>
</dbReference>
<dbReference type="Pfam" id="PF00425">
    <property type="entry name" value="Chorismate_bind"/>
    <property type="match status" value="1"/>
</dbReference>
<comment type="caution">
    <text evidence="7">The sequence shown here is derived from an EMBL/GenBank/DDBJ whole genome shotgun (WGS) entry which is preliminary data.</text>
</comment>
<protein>
    <recommendedName>
        <fullName evidence="3">isochorismate synthase</fullName>
        <ecNumber evidence="3">5.4.4.2</ecNumber>
    </recommendedName>
    <alternativeName>
        <fullName evidence="5">Isochorismate mutase</fullName>
    </alternativeName>
</protein>
<dbReference type="RefSeq" id="WP_380186220.1">
    <property type="nucleotide sequence ID" value="NZ_JBHTBQ010000006.1"/>
</dbReference>
<evidence type="ECO:0000313" key="7">
    <source>
        <dbReference type="EMBL" id="MFC7419005.1"/>
    </source>
</evidence>
<sequence length="401" mass="42764">MNDLFRGELRTQAQYLLSGYQTDSALFFASSRQTLLAQGHYATVPTADSLEALNESVSLALKQAKATGHLDPVVVGAIPFDGQKPACLSIPRSVLRAGPLPQSLAQPKPQAVPCTIQSLPEPQVYADGVALAVSHLQNKDLDKVVLARALDLTAEQAVDIPKLLVTLAQRNAHGYTFAVNLSAAAAEEEATPRILIGASPELLVRKQGKLVFSNPLAGSAARSPDPKIDRERGEALLQSAKDLHEHAVVVDAVAAGLRPFCRTLNVPERPVLLHTETMWHLSTEISGELIDEATTSLMLASALHPTPAVCGHPKRSARDLISQIEPFDRGFYTGMLGWCDANGDGEWVVTIRCAEVLGKSLRLFAGAGIVADSSPQSELAETSAKFRTMLNAMGLVHAGAV</sequence>
<reference evidence="8" key="1">
    <citation type="journal article" date="2019" name="Int. J. Syst. Evol. Microbiol.">
        <title>The Global Catalogue of Microorganisms (GCM) 10K type strain sequencing project: providing services to taxonomists for standard genome sequencing and annotation.</title>
        <authorList>
            <consortium name="The Broad Institute Genomics Platform"/>
            <consortium name="The Broad Institute Genome Sequencing Center for Infectious Disease"/>
            <person name="Wu L."/>
            <person name="Ma J."/>
        </authorList>
    </citation>
    <scope>NUCLEOTIDE SEQUENCE [LARGE SCALE GENOMIC DNA]</scope>
    <source>
        <strain evidence="8">CCUG 62945</strain>
    </source>
</reference>
<dbReference type="EMBL" id="JBHTBQ010000006">
    <property type="protein sequence ID" value="MFC7419005.1"/>
    <property type="molecule type" value="Genomic_DNA"/>
</dbReference>
<evidence type="ECO:0000256" key="4">
    <source>
        <dbReference type="ARBA" id="ARBA00023235"/>
    </source>
</evidence>
<keyword evidence="4" id="KW-0413">Isomerase</keyword>
<evidence type="ECO:0000259" key="6">
    <source>
        <dbReference type="Pfam" id="PF00425"/>
    </source>
</evidence>
<dbReference type="InterPro" id="IPR004561">
    <property type="entry name" value="IsoChor_synthase"/>
</dbReference>
<evidence type="ECO:0000313" key="8">
    <source>
        <dbReference type="Proteomes" id="UP001596473"/>
    </source>
</evidence>
<dbReference type="InterPro" id="IPR005801">
    <property type="entry name" value="ADC_synthase"/>
</dbReference>
<dbReference type="SUPFAM" id="SSF56322">
    <property type="entry name" value="ADC synthase"/>
    <property type="match status" value="1"/>
</dbReference>
<accession>A0ABW2QTY7</accession>
<dbReference type="NCBIfam" id="TIGR00543">
    <property type="entry name" value="isochor_syn"/>
    <property type="match status" value="1"/>
</dbReference>
<dbReference type="EC" id="5.4.4.2" evidence="3"/>
<keyword evidence="8" id="KW-1185">Reference proteome</keyword>
<dbReference type="Proteomes" id="UP001596473">
    <property type="component" value="Unassembled WGS sequence"/>
</dbReference>
<proteinExistence type="inferred from homology"/>
<dbReference type="NCBIfam" id="NF005380">
    <property type="entry name" value="PRK06923.1"/>
    <property type="match status" value="1"/>
</dbReference>
<dbReference type="Gene3D" id="3.60.120.10">
    <property type="entry name" value="Anthranilate synthase"/>
    <property type="match status" value="1"/>
</dbReference>
<dbReference type="PANTHER" id="PTHR42839">
    <property type="entry name" value="ISOCHORISMATE SYNTHASE ENTC"/>
    <property type="match status" value="1"/>
</dbReference>
<evidence type="ECO:0000256" key="5">
    <source>
        <dbReference type="ARBA" id="ARBA00041564"/>
    </source>
</evidence>
<evidence type="ECO:0000256" key="3">
    <source>
        <dbReference type="ARBA" id="ARBA00012824"/>
    </source>
</evidence>
<dbReference type="InterPro" id="IPR015890">
    <property type="entry name" value="Chorismate_C"/>
</dbReference>
<evidence type="ECO:0000256" key="2">
    <source>
        <dbReference type="ARBA" id="ARBA00005297"/>
    </source>
</evidence>
<organism evidence="7 8">
    <name type="scientific">Iodobacter arcticus</name>
    <dbReference type="NCBI Taxonomy" id="590593"/>
    <lineage>
        <taxon>Bacteria</taxon>
        <taxon>Pseudomonadati</taxon>
        <taxon>Pseudomonadota</taxon>
        <taxon>Betaproteobacteria</taxon>
        <taxon>Neisseriales</taxon>
        <taxon>Chitinibacteraceae</taxon>
        <taxon>Iodobacter</taxon>
    </lineage>
</organism>
<gene>
    <name evidence="7" type="primary">dhbC</name>
    <name evidence="7" type="ORF">ACFQNF_03850</name>
</gene>